<feature type="compositionally biased region" description="Basic and acidic residues" evidence="7">
    <location>
        <begin position="801"/>
        <end position="815"/>
    </location>
</feature>
<comment type="subcellular location">
    <subcellularLocation>
        <location evidence="1">Membrane</location>
        <topology evidence="1">Multi-pass membrane protein</topology>
    </subcellularLocation>
</comment>
<reference evidence="10 11" key="1">
    <citation type="submission" date="2017-03" db="EMBL/GenBank/DDBJ databases">
        <title>Genomes of endolithic fungi from Antarctica.</title>
        <authorList>
            <person name="Coleine C."/>
            <person name="Masonjones S."/>
            <person name="Stajich J.E."/>
        </authorList>
    </citation>
    <scope>NUCLEOTIDE SEQUENCE [LARGE SCALE GENOMIC DNA]</scope>
    <source>
        <strain evidence="10 11">CCFEE 5184</strain>
    </source>
</reference>
<dbReference type="InterPro" id="IPR021109">
    <property type="entry name" value="Peptidase_aspartic_dom_sf"/>
</dbReference>
<keyword evidence="6 8" id="KW-0472">Membrane</keyword>
<feature type="transmembrane region" description="Helical" evidence="8">
    <location>
        <begin position="65"/>
        <end position="84"/>
    </location>
</feature>
<evidence type="ECO:0000256" key="7">
    <source>
        <dbReference type="SAM" id="MobiDB-lite"/>
    </source>
</evidence>
<feature type="transmembrane region" description="Helical" evidence="8">
    <location>
        <begin position="222"/>
        <end position="245"/>
    </location>
</feature>
<evidence type="ECO:0000259" key="9">
    <source>
        <dbReference type="PROSITE" id="PS51767"/>
    </source>
</evidence>
<comment type="similarity">
    <text evidence="2">Belongs to the peptidase A1 family.</text>
</comment>
<feature type="region of interest" description="Disordered" evidence="7">
    <location>
        <begin position="704"/>
        <end position="815"/>
    </location>
</feature>
<feature type="transmembrane region" description="Helical" evidence="8">
    <location>
        <begin position="166"/>
        <end position="184"/>
    </location>
</feature>
<dbReference type="Pfam" id="PF13520">
    <property type="entry name" value="AA_permease_2"/>
    <property type="match status" value="1"/>
</dbReference>
<feature type="transmembrane region" description="Helical" evidence="8">
    <location>
        <begin position="90"/>
        <end position="113"/>
    </location>
</feature>
<dbReference type="GO" id="GO:0016020">
    <property type="term" value="C:membrane"/>
    <property type="evidence" value="ECO:0007669"/>
    <property type="project" value="UniProtKB-SubCell"/>
</dbReference>
<name>A0A4U0Y6W2_9PEZI</name>
<evidence type="ECO:0000256" key="5">
    <source>
        <dbReference type="ARBA" id="ARBA00022989"/>
    </source>
</evidence>
<evidence type="ECO:0000256" key="3">
    <source>
        <dbReference type="ARBA" id="ARBA00022448"/>
    </source>
</evidence>
<dbReference type="InterPro" id="IPR033121">
    <property type="entry name" value="PEPTIDASE_A1"/>
</dbReference>
<comment type="caution">
    <text evidence="10">The sequence shown here is derived from an EMBL/GenBank/DDBJ whole genome shotgun (WGS) entry which is preliminary data.</text>
</comment>
<dbReference type="InterPro" id="IPR001461">
    <property type="entry name" value="Aspartic_peptidase_A1"/>
</dbReference>
<evidence type="ECO:0000256" key="8">
    <source>
        <dbReference type="SAM" id="Phobius"/>
    </source>
</evidence>
<keyword evidence="4 8" id="KW-0812">Transmembrane</keyword>
<gene>
    <name evidence="10" type="ORF">B0A55_01041</name>
</gene>
<dbReference type="PANTHER" id="PTHR45649:SF29">
    <property type="entry name" value="AMINO ACID TRANSPORTER (EUROFUNG)"/>
    <property type="match status" value="1"/>
</dbReference>
<dbReference type="SUPFAM" id="SSF50630">
    <property type="entry name" value="Acid proteases"/>
    <property type="match status" value="1"/>
</dbReference>
<dbReference type="GO" id="GO:0022857">
    <property type="term" value="F:transmembrane transporter activity"/>
    <property type="evidence" value="ECO:0007669"/>
    <property type="project" value="InterPro"/>
</dbReference>
<proteinExistence type="inferred from homology"/>
<keyword evidence="3" id="KW-0813">Transport</keyword>
<dbReference type="GO" id="GO:0004190">
    <property type="term" value="F:aspartic-type endopeptidase activity"/>
    <property type="evidence" value="ECO:0007669"/>
    <property type="project" value="InterPro"/>
</dbReference>
<keyword evidence="5 8" id="KW-1133">Transmembrane helix</keyword>
<feature type="compositionally biased region" description="Basic and acidic residues" evidence="7">
    <location>
        <begin position="704"/>
        <end position="724"/>
    </location>
</feature>
<evidence type="ECO:0000313" key="11">
    <source>
        <dbReference type="Proteomes" id="UP000309340"/>
    </source>
</evidence>
<evidence type="ECO:0000256" key="1">
    <source>
        <dbReference type="ARBA" id="ARBA00004141"/>
    </source>
</evidence>
<accession>A0A4U0Y6W2</accession>
<dbReference type="PRINTS" id="PR00792">
    <property type="entry name" value="PEPSIN"/>
</dbReference>
<keyword evidence="11" id="KW-1185">Reference proteome</keyword>
<dbReference type="Gene3D" id="1.20.1740.10">
    <property type="entry name" value="Amino acid/polyamine transporter I"/>
    <property type="match status" value="1"/>
</dbReference>
<dbReference type="EMBL" id="NAJQ01000010">
    <property type="protein sequence ID" value="TKA83375.1"/>
    <property type="molecule type" value="Genomic_DNA"/>
</dbReference>
<evidence type="ECO:0000256" key="2">
    <source>
        <dbReference type="ARBA" id="ARBA00007447"/>
    </source>
</evidence>
<dbReference type="OrthoDB" id="4074350at2759"/>
<sequence length="815" mass="88346">MGALCLQVLGPKAGLAMFCINIVAQYAVELGCIIAGSRVIYAYSRDGALPGSRWWKQVNSYTKTPVNALWFDLGINALLGLLMFASPVAIGAVFSIGAIAQYVAFTIPIALRLTAAKNQFKPGPWNLGRWSKPCGYIACGWVVFIIPVLCFPATKGADLNALNMNYTCVVYGGVMSCALLWYAIDARKWFKGPKINVEHLIHGQDVEDIEEIMISFAGFRAASCLSTISTILLLVSAHTSLAASFSSHWSRDMPLVQTSLAKRAKNTTTIPAPIVVAPSQYWDGIDGPWSSFALQVGTPAQNVRVQISTASTFTWTINDQGCPPGYVNDCTNSRGFIFQTNKSLTWVPNSVFNFDFETNLGMDTNGNTGFDTATLGWQGAGGPNVPHSIVFNVGSTTYWLGGFGLNPRPTNFSTFVDPQPSFMQQLKTNNTIPSISYGYTAGNQYRNSKVFGSLVLGGYDQNRFAATNVSFPFYEDISRDLLVNIQAVSTDKSLASNNLLPGGTIQAFVDSTVPTMLLPIDACQAFEAAFGLQYNEALNMYLVNDTLRQTLLNTNPSVTFTLSPNSSSGGETVNIELPYGAFDLTLNYPYITSPNTSYYFPLQRAANYTQYTLGRVFLQEAYLIADYDRQNFTIAPCVWDQSLLANADIKSIISPGTVLPNSGGSSFPAGAIAGVVVGIVVVIAALAAILFFLRRRKTTEKRRAAELEAKEGEGHAKHSSENESKPFISNPIGGELGGGEIHELTAPHKPFAQEMESPHKIDPNKAGYSEMESGEYFGPGKGFAHEVQGSGPAIFEMPGSDVHEMPAHEQRQGLK</sequence>
<dbReference type="InterPro" id="IPR034164">
    <property type="entry name" value="Pepsin-like_dom"/>
</dbReference>
<dbReference type="PROSITE" id="PS51767">
    <property type="entry name" value="PEPTIDASE_A1"/>
    <property type="match status" value="1"/>
</dbReference>
<evidence type="ECO:0000256" key="4">
    <source>
        <dbReference type="ARBA" id="ARBA00022692"/>
    </source>
</evidence>
<feature type="domain" description="Peptidase A1" evidence="9">
    <location>
        <begin position="290"/>
        <end position="635"/>
    </location>
</feature>
<protein>
    <recommendedName>
        <fullName evidence="9">Peptidase A1 domain-containing protein</fullName>
    </recommendedName>
</protein>
<evidence type="ECO:0000313" key="10">
    <source>
        <dbReference type="EMBL" id="TKA83375.1"/>
    </source>
</evidence>
<dbReference type="STRING" id="329884.A0A4U0Y6W2"/>
<dbReference type="Pfam" id="PF00026">
    <property type="entry name" value="Asp"/>
    <property type="match status" value="1"/>
</dbReference>
<dbReference type="Proteomes" id="UP000309340">
    <property type="component" value="Unassembled WGS sequence"/>
</dbReference>
<organism evidence="10 11">
    <name type="scientific">Friedmanniomyces simplex</name>
    <dbReference type="NCBI Taxonomy" id="329884"/>
    <lineage>
        <taxon>Eukaryota</taxon>
        <taxon>Fungi</taxon>
        <taxon>Dikarya</taxon>
        <taxon>Ascomycota</taxon>
        <taxon>Pezizomycotina</taxon>
        <taxon>Dothideomycetes</taxon>
        <taxon>Dothideomycetidae</taxon>
        <taxon>Mycosphaerellales</taxon>
        <taxon>Teratosphaeriaceae</taxon>
        <taxon>Friedmanniomyces</taxon>
    </lineage>
</organism>
<feature type="transmembrane region" description="Helical" evidence="8">
    <location>
        <begin position="134"/>
        <end position="154"/>
    </location>
</feature>
<dbReference type="Gene3D" id="2.40.70.10">
    <property type="entry name" value="Acid Proteases"/>
    <property type="match status" value="2"/>
</dbReference>
<dbReference type="AlphaFoldDB" id="A0A4U0Y6W2"/>
<dbReference type="CDD" id="cd05471">
    <property type="entry name" value="pepsin_like"/>
    <property type="match status" value="1"/>
</dbReference>
<evidence type="ECO:0000256" key="6">
    <source>
        <dbReference type="ARBA" id="ARBA00023136"/>
    </source>
</evidence>
<feature type="transmembrane region" description="Helical" evidence="8">
    <location>
        <begin position="669"/>
        <end position="693"/>
    </location>
</feature>
<dbReference type="InterPro" id="IPR002293">
    <property type="entry name" value="AA/rel_permease1"/>
</dbReference>
<dbReference type="GO" id="GO:0006508">
    <property type="term" value="P:proteolysis"/>
    <property type="evidence" value="ECO:0007669"/>
    <property type="project" value="InterPro"/>
</dbReference>
<dbReference type="PANTHER" id="PTHR45649">
    <property type="entry name" value="AMINO-ACID PERMEASE BAT1"/>
    <property type="match status" value="1"/>
</dbReference>